<name>A0A229UR61_9BACL</name>
<dbReference type="EMBL" id="NMQW01000022">
    <property type="protein sequence ID" value="OXM85379.1"/>
    <property type="molecule type" value="Genomic_DNA"/>
</dbReference>
<evidence type="ECO:0000313" key="1">
    <source>
        <dbReference type="EMBL" id="OXM85379.1"/>
    </source>
</evidence>
<reference evidence="1 2" key="1">
    <citation type="submission" date="2017-07" db="EMBL/GenBank/DDBJ databases">
        <title>Genome sequencing and assembly of Paenibacillus rigui.</title>
        <authorList>
            <person name="Mayilraj S."/>
        </authorList>
    </citation>
    <scope>NUCLEOTIDE SEQUENCE [LARGE SCALE GENOMIC DNA]</scope>
    <source>
        <strain evidence="1 2">JCM 16352</strain>
    </source>
</reference>
<dbReference type="Proteomes" id="UP000215509">
    <property type="component" value="Unassembled WGS sequence"/>
</dbReference>
<protein>
    <submittedName>
        <fullName evidence="1">Uncharacterized protein</fullName>
    </submittedName>
</protein>
<dbReference type="AlphaFoldDB" id="A0A229UR61"/>
<accession>A0A229UR61</accession>
<keyword evidence="2" id="KW-1185">Reference proteome</keyword>
<dbReference type="RefSeq" id="WP_094015740.1">
    <property type="nucleotide sequence ID" value="NZ_NMQW01000022.1"/>
</dbReference>
<sequence length="199" mass="23363">MEFADEKILAFLNEAEKQRQPSDIRTGPVRVGQRYYEFEQKVFFEDKLKIYIPRDFSDMPEEQRKLKYPYEQRPQIIQSDETGVINFTLTRIDQELDDESVEELTDGMKAMMKRANPSNVFYSDGTEYADGKPIGYFEFKGTALDGYVYYIMFFLEFEGETVMGTFCCLYADYADWRDTAFQVIRTISIVKEEEGDAIL</sequence>
<evidence type="ECO:0000313" key="2">
    <source>
        <dbReference type="Proteomes" id="UP000215509"/>
    </source>
</evidence>
<comment type="caution">
    <text evidence="1">The sequence shown here is derived from an EMBL/GenBank/DDBJ whole genome shotgun (WGS) entry which is preliminary data.</text>
</comment>
<proteinExistence type="predicted"/>
<organism evidence="1 2">
    <name type="scientific">Paenibacillus rigui</name>
    <dbReference type="NCBI Taxonomy" id="554312"/>
    <lineage>
        <taxon>Bacteria</taxon>
        <taxon>Bacillati</taxon>
        <taxon>Bacillota</taxon>
        <taxon>Bacilli</taxon>
        <taxon>Bacillales</taxon>
        <taxon>Paenibacillaceae</taxon>
        <taxon>Paenibacillus</taxon>
    </lineage>
</organism>
<gene>
    <name evidence="1" type="ORF">CF651_15295</name>
</gene>
<dbReference type="OrthoDB" id="249246at2"/>